<dbReference type="AlphaFoldDB" id="A0A9P6SVH5"/>
<feature type="region of interest" description="Disordered" evidence="1">
    <location>
        <begin position="373"/>
        <end position="465"/>
    </location>
</feature>
<dbReference type="Proteomes" id="UP000749646">
    <property type="component" value="Unassembled WGS sequence"/>
</dbReference>
<feature type="domain" description="Inositol polyphosphate-related phosphatase" evidence="2">
    <location>
        <begin position="472"/>
        <end position="535"/>
    </location>
</feature>
<evidence type="ECO:0000313" key="4">
    <source>
        <dbReference type="Proteomes" id="UP000749646"/>
    </source>
</evidence>
<gene>
    <name evidence="3" type="primary">INPP5E</name>
    <name evidence="3" type="ORF">BGZ65_011065</name>
</gene>
<dbReference type="InterPro" id="IPR036691">
    <property type="entry name" value="Endo/exonu/phosph_ase_sf"/>
</dbReference>
<name>A0A9P6SVH5_9FUNG</name>
<dbReference type="PANTHER" id="PTHR11200">
    <property type="entry name" value="INOSITOL 5-PHOSPHATASE"/>
    <property type="match status" value="1"/>
</dbReference>
<protein>
    <submittedName>
        <fullName evidence="3">Inositol polyphosphate 5-phosphatase</fullName>
    </submittedName>
</protein>
<feature type="region of interest" description="Disordered" evidence="1">
    <location>
        <begin position="581"/>
        <end position="630"/>
    </location>
</feature>
<keyword evidence="4" id="KW-1185">Reference proteome</keyword>
<feature type="compositionally biased region" description="Basic and acidic residues" evidence="1">
    <location>
        <begin position="191"/>
        <end position="204"/>
    </location>
</feature>
<evidence type="ECO:0000313" key="3">
    <source>
        <dbReference type="EMBL" id="KAG0007044.1"/>
    </source>
</evidence>
<sequence length="976" mass="108121">MDPKVEALFVEQSHDGVQQVEQQVIDPQEVEIPLQEAESPPRQKIHLRPFIRAIGWMLNSNKEAAISEPTSMESGVDTETGKDLAQTADTNGKRKTRKYQKPPPPARPTISRTRLKVFVGTWNMMGQLPSIRDGLTGFLDVEDPARPKDPNDYHHHHRQQTPLSGSAAQLYPPEPTAESNTISAPSNAGSSDKDPQLGNQEHRSAGCFLKRIRRTNDSPHRGLTTSLSTPNLHSHQADSHPMPHSEPGILKDPFLEMNAGGPYHIIAINTQECEREIREAVLFPSKTVWESHLQTQLGPDYVMIKTETMAALHLAVFVWKPIEDLVTAHQSNTQARNSDVKRIIQELQLNDRPKGLPGRWYFKGDMKLRRHYNSPSPALVRQKSFYSGNDGNGRGNSGQNGGGVSKPSVEHRSNNINQKPNQSGLLEIGTKVEEDRGQGPRSNSSGHNSGQGSKSSGDHSSQAQAQTDTGFVDITDQFDYTFWAGDLNYRVDLTRAEADECLQRGDLKGAVFDGFMEAPIHFKPTYKFDPLTSISDNRIRRNRQRTLLGRPKSMMNVSLEPTHAPSASTIYHLESNKSCPSLSLSTDDTGKAGSDDSHNNAGERKQSAVRQERAESTGIDGQGHHKKTLRRKLSVSRAAKSVYRRSSFVLDSLSPHRLQRRHSVDQFGHTFGLNPKIGIKGALDGELPTTDLDHEQGGDPLATSLTPDVMWRQDRKALGTKKHDGINGSTMSLHDGCLSPAHERQLEKERMLEMVRYDTSSKQRVPSWTDRILWKSTGGNYYLPAEIGDDTRSAISSAGGISGRRGWGMLKKSSPKVVALDGHPLSPQDEEAQKFRAEQVVGTQASRLGFESGSGPILKLSKKKAKDSGSDNKIGLLESLKTDFNHAGSRKRHEPVSRPMISEEDEDRAAVIVKQYTAHHDIGLFSDHRPVTAVFAVRFDWNLTDRGAIGGRELQGGRNGFNRWSPLGKVLEKMIG</sequence>
<proteinExistence type="predicted"/>
<dbReference type="PANTHER" id="PTHR11200:SF275">
    <property type="entry name" value="LD06095P"/>
    <property type="match status" value="1"/>
</dbReference>
<dbReference type="Pfam" id="PF22669">
    <property type="entry name" value="Exo_endo_phos2"/>
    <property type="match status" value="2"/>
</dbReference>
<feature type="region of interest" description="Disordered" evidence="1">
    <location>
        <begin position="67"/>
        <end position="112"/>
    </location>
</feature>
<evidence type="ECO:0000259" key="2">
    <source>
        <dbReference type="Pfam" id="PF22669"/>
    </source>
</evidence>
<feature type="compositionally biased region" description="Polar residues" evidence="1">
    <location>
        <begin position="177"/>
        <end position="190"/>
    </location>
</feature>
<feature type="domain" description="Inositol polyphosphate-related phosphatase" evidence="2">
    <location>
        <begin position="755"/>
        <end position="777"/>
    </location>
</feature>
<feature type="region of interest" description="Disordered" evidence="1">
    <location>
        <begin position="139"/>
        <end position="244"/>
    </location>
</feature>
<dbReference type="GO" id="GO:0046856">
    <property type="term" value="P:phosphatidylinositol dephosphorylation"/>
    <property type="evidence" value="ECO:0007669"/>
    <property type="project" value="InterPro"/>
</dbReference>
<evidence type="ECO:0000256" key="1">
    <source>
        <dbReference type="SAM" id="MobiDB-lite"/>
    </source>
</evidence>
<feature type="compositionally biased region" description="Basic and acidic residues" evidence="1">
    <location>
        <begin position="588"/>
        <end position="615"/>
    </location>
</feature>
<reference evidence="3" key="1">
    <citation type="journal article" date="2020" name="Fungal Divers.">
        <title>Resolving the Mortierellaceae phylogeny through synthesis of multi-gene phylogenetics and phylogenomics.</title>
        <authorList>
            <person name="Vandepol N."/>
            <person name="Liber J."/>
            <person name="Desiro A."/>
            <person name="Na H."/>
            <person name="Kennedy M."/>
            <person name="Barry K."/>
            <person name="Grigoriev I.V."/>
            <person name="Miller A.N."/>
            <person name="O'Donnell K."/>
            <person name="Stajich J.E."/>
            <person name="Bonito G."/>
        </authorList>
    </citation>
    <scope>NUCLEOTIDE SEQUENCE</scope>
    <source>
        <strain evidence="3">MES-2147</strain>
    </source>
</reference>
<feature type="compositionally biased region" description="Gly residues" evidence="1">
    <location>
        <begin position="390"/>
        <end position="404"/>
    </location>
</feature>
<dbReference type="Gene3D" id="3.60.10.10">
    <property type="entry name" value="Endonuclease/exonuclease/phosphatase"/>
    <property type="match status" value="3"/>
</dbReference>
<comment type="caution">
    <text evidence="3">The sequence shown here is derived from an EMBL/GenBank/DDBJ whole genome shotgun (WGS) entry which is preliminary data.</text>
</comment>
<organism evidence="3 4">
    <name type="scientific">Modicella reniformis</name>
    <dbReference type="NCBI Taxonomy" id="1440133"/>
    <lineage>
        <taxon>Eukaryota</taxon>
        <taxon>Fungi</taxon>
        <taxon>Fungi incertae sedis</taxon>
        <taxon>Mucoromycota</taxon>
        <taxon>Mortierellomycotina</taxon>
        <taxon>Mortierellomycetes</taxon>
        <taxon>Mortierellales</taxon>
        <taxon>Mortierellaceae</taxon>
        <taxon>Modicella</taxon>
    </lineage>
</organism>
<dbReference type="EMBL" id="JAAAHW010000019">
    <property type="protein sequence ID" value="KAG0007044.1"/>
    <property type="molecule type" value="Genomic_DNA"/>
</dbReference>
<dbReference type="GO" id="GO:0004439">
    <property type="term" value="F:phosphatidylinositol-4,5-bisphosphate 5-phosphatase activity"/>
    <property type="evidence" value="ECO:0007669"/>
    <property type="project" value="TreeGrafter"/>
</dbReference>
<dbReference type="OrthoDB" id="405996at2759"/>
<feature type="compositionally biased region" description="Low complexity" evidence="1">
    <location>
        <begin position="442"/>
        <end position="455"/>
    </location>
</feature>
<dbReference type="SUPFAM" id="SSF56219">
    <property type="entry name" value="DNase I-like"/>
    <property type="match status" value="1"/>
</dbReference>
<accession>A0A9P6SVH5</accession>
<feature type="compositionally biased region" description="Basic and acidic residues" evidence="1">
    <location>
        <begin position="143"/>
        <end position="153"/>
    </location>
</feature>
<dbReference type="InterPro" id="IPR046985">
    <property type="entry name" value="IP5"/>
</dbReference>
<feature type="compositionally biased region" description="Polar residues" evidence="1">
    <location>
        <begin position="414"/>
        <end position="424"/>
    </location>
</feature>
<dbReference type="InterPro" id="IPR000300">
    <property type="entry name" value="IPPc"/>
</dbReference>
<feature type="compositionally biased region" description="Polar residues" evidence="1">
    <location>
        <begin position="223"/>
        <end position="234"/>
    </location>
</feature>